<feature type="transmembrane region" description="Helical" evidence="1">
    <location>
        <begin position="44"/>
        <end position="65"/>
    </location>
</feature>
<gene>
    <name evidence="3" type="ORF">SAMN02745189_02227</name>
</gene>
<dbReference type="STRING" id="1123231.SAMN02745189_02227"/>
<dbReference type="InterPro" id="IPR053150">
    <property type="entry name" value="Teicoplanin_resist-assoc"/>
</dbReference>
<keyword evidence="4" id="KW-1185">Reference proteome</keyword>
<feature type="transmembrane region" description="Helical" evidence="1">
    <location>
        <begin position="93"/>
        <end position="113"/>
    </location>
</feature>
<dbReference type="AlphaFoldDB" id="A0A1M7J5N0"/>
<evidence type="ECO:0000256" key="1">
    <source>
        <dbReference type="SAM" id="Phobius"/>
    </source>
</evidence>
<feature type="domain" description="VanZ-like" evidence="2">
    <location>
        <begin position="61"/>
        <end position="167"/>
    </location>
</feature>
<dbReference type="PANTHER" id="PTHR36834:SF2">
    <property type="entry name" value="MEMBRANE PROTEIN"/>
    <property type="match status" value="1"/>
</dbReference>
<keyword evidence="1" id="KW-1133">Transmembrane helix</keyword>
<feature type="transmembrane region" description="Helical" evidence="1">
    <location>
        <begin position="12"/>
        <end position="32"/>
    </location>
</feature>
<name>A0A1M7J5N0_9BACL</name>
<evidence type="ECO:0000313" key="4">
    <source>
        <dbReference type="Proteomes" id="UP000184206"/>
    </source>
</evidence>
<dbReference type="EMBL" id="FRCF01000012">
    <property type="protein sequence ID" value="SHM48335.1"/>
    <property type="molecule type" value="Genomic_DNA"/>
</dbReference>
<feature type="transmembrane region" description="Helical" evidence="1">
    <location>
        <begin position="152"/>
        <end position="178"/>
    </location>
</feature>
<protein>
    <submittedName>
        <fullName evidence="3">Glycopeptide antibiotics resistance protein</fullName>
    </submittedName>
</protein>
<dbReference type="PANTHER" id="PTHR36834">
    <property type="entry name" value="MEMBRANE PROTEIN-RELATED"/>
    <property type="match status" value="1"/>
</dbReference>
<keyword evidence="1" id="KW-0812">Transmembrane</keyword>
<dbReference type="Pfam" id="PF04892">
    <property type="entry name" value="VanZ"/>
    <property type="match status" value="1"/>
</dbReference>
<dbReference type="RefSeq" id="WP_072710648.1">
    <property type="nucleotide sequence ID" value="NZ_FRCF01000012.1"/>
</dbReference>
<organism evidence="3 4">
    <name type="scientific">Lacicoccus alkaliphilus DSM 16010</name>
    <dbReference type="NCBI Taxonomy" id="1123231"/>
    <lineage>
        <taxon>Bacteria</taxon>
        <taxon>Bacillati</taxon>
        <taxon>Bacillota</taxon>
        <taxon>Bacilli</taxon>
        <taxon>Bacillales</taxon>
        <taxon>Salinicoccaceae</taxon>
        <taxon>Lacicoccus</taxon>
    </lineage>
</organism>
<evidence type="ECO:0000313" key="3">
    <source>
        <dbReference type="EMBL" id="SHM48335.1"/>
    </source>
</evidence>
<dbReference type="InterPro" id="IPR006976">
    <property type="entry name" value="VanZ-like"/>
</dbReference>
<accession>A0A1M7J5N0</accession>
<reference evidence="3 4" key="1">
    <citation type="submission" date="2016-11" db="EMBL/GenBank/DDBJ databases">
        <authorList>
            <person name="Jaros S."/>
            <person name="Januszkiewicz K."/>
            <person name="Wedrychowicz H."/>
        </authorList>
    </citation>
    <scope>NUCLEOTIDE SEQUENCE [LARGE SCALE GENOMIC DNA]</scope>
    <source>
        <strain evidence="3 4">DSM 16010</strain>
    </source>
</reference>
<sequence>MIELYHAFAPLIPVFFLLFIGIVTVFLVLNKTTGHELNSLKRKIHLLLYIGFTVNIAGMLLVTLMPTDYPDRMVQLIPFLSIIETLEYATPRAIFNSIVLNVILFIPFGFFTYILTRRPLFTISLAITVSFTIEVLQYVLPIGRISNIDDVILNTAGGIIGMLCGMLALKTQIVYNILTKGKGK</sequence>
<evidence type="ECO:0000259" key="2">
    <source>
        <dbReference type="Pfam" id="PF04892"/>
    </source>
</evidence>
<feature type="transmembrane region" description="Helical" evidence="1">
    <location>
        <begin position="120"/>
        <end position="140"/>
    </location>
</feature>
<dbReference type="Proteomes" id="UP000184206">
    <property type="component" value="Unassembled WGS sequence"/>
</dbReference>
<keyword evidence="1" id="KW-0472">Membrane</keyword>
<dbReference type="OrthoDB" id="4822551at2"/>
<proteinExistence type="predicted"/>